<sequence length="99" mass="10457">MANGGPPASFAQCSACHSPQPGKSIIGPTLAGVYGANAGHIDDFAYSTAMRESGLTWDDETLSRYLENPAATVPGTKMSYSGMRDAAKRAELIEYLKTL</sequence>
<dbReference type="Gene3D" id="1.10.760.10">
    <property type="entry name" value="Cytochrome c-like domain"/>
    <property type="match status" value="1"/>
</dbReference>
<keyword evidence="4" id="KW-0249">Electron transport</keyword>
<evidence type="ECO:0000256" key="1">
    <source>
        <dbReference type="ARBA" id="ARBA00022448"/>
    </source>
</evidence>
<keyword evidence="9" id="KW-1185">Reference proteome</keyword>
<dbReference type="EMBL" id="WTYX01000002">
    <property type="protein sequence ID" value="MXO91142.1"/>
    <property type="molecule type" value="Genomic_DNA"/>
</dbReference>
<keyword evidence="3 6" id="KW-0479">Metal-binding</keyword>
<dbReference type="InterPro" id="IPR036909">
    <property type="entry name" value="Cyt_c-like_dom_sf"/>
</dbReference>
<comment type="caution">
    <text evidence="8">The sequence shown here is derived from an EMBL/GenBank/DDBJ whole genome shotgun (WGS) entry which is preliminary data.</text>
</comment>
<dbReference type="PROSITE" id="PS51007">
    <property type="entry name" value="CYTC"/>
    <property type="match status" value="1"/>
</dbReference>
<dbReference type="PRINTS" id="PR00604">
    <property type="entry name" value="CYTCHRMECIAB"/>
</dbReference>
<dbReference type="GO" id="GO:0009055">
    <property type="term" value="F:electron transfer activity"/>
    <property type="evidence" value="ECO:0007669"/>
    <property type="project" value="InterPro"/>
</dbReference>
<dbReference type="Pfam" id="PF00034">
    <property type="entry name" value="Cytochrom_C"/>
    <property type="match status" value="1"/>
</dbReference>
<dbReference type="InterPro" id="IPR009056">
    <property type="entry name" value="Cyt_c-like_dom"/>
</dbReference>
<dbReference type="Proteomes" id="UP000442714">
    <property type="component" value="Unassembled WGS sequence"/>
</dbReference>
<keyword evidence="1" id="KW-0813">Transport</keyword>
<reference evidence="8 9" key="1">
    <citation type="submission" date="2019-12" db="EMBL/GenBank/DDBJ databases">
        <title>Genomic-based taxomic classification of the family Erythrobacteraceae.</title>
        <authorList>
            <person name="Xu L."/>
        </authorList>
    </citation>
    <scope>NUCLEOTIDE SEQUENCE [LARGE SCALE GENOMIC DNA]</scope>
    <source>
        <strain evidence="8 9">KCTC 52763</strain>
    </source>
</reference>
<protein>
    <submittedName>
        <fullName evidence="8">C-type cytochrome</fullName>
    </submittedName>
</protein>
<dbReference type="GO" id="GO:0046872">
    <property type="term" value="F:metal ion binding"/>
    <property type="evidence" value="ECO:0007669"/>
    <property type="project" value="UniProtKB-KW"/>
</dbReference>
<evidence type="ECO:0000313" key="9">
    <source>
        <dbReference type="Proteomes" id="UP000442714"/>
    </source>
</evidence>
<dbReference type="GO" id="GO:0020037">
    <property type="term" value="F:heme binding"/>
    <property type="evidence" value="ECO:0007669"/>
    <property type="project" value="InterPro"/>
</dbReference>
<evidence type="ECO:0000259" key="7">
    <source>
        <dbReference type="PROSITE" id="PS51007"/>
    </source>
</evidence>
<dbReference type="AlphaFoldDB" id="A0A844ZV33"/>
<evidence type="ECO:0000313" key="8">
    <source>
        <dbReference type="EMBL" id="MXO91142.1"/>
    </source>
</evidence>
<organism evidence="8 9">
    <name type="scientific">Pontixanthobacter aquaemixtae</name>
    <dbReference type="NCBI Taxonomy" id="1958940"/>
    <lineage>
        <taxon>Bacteria</taxon>
        <taxon>Pseudomonadati</taxon>
        <taxon>Pseudomonadota</taxon>
        <taxon>Alphaproteobacteria</taxon>
        <taxon>Sphingomonadales</taxon>
        <taxon>Erythrobacteraceae</taxon>
        <taxon>Pontixanthobacter</taxon>
    </lineage>
</organism>
<evidence type="ECO:0000256" key="4">
    <source>
        <dbReference type="ARBA" id="ARBA00022982"/>
    </source>
</evidence>
<keyword evidence="2 6" id="KW-0349">Heme</keyword>
<name>A0A844ZV33_9SPHN</name>
<proteinExistence type="predicted"/>
<evidence type="ECO:0000256" key="6">
    <source>
        <dbReference type="PROSITE-ProRule" id="PRU00433"/>
    </source>
</evidence>
<gene>
    <name evidence="8" type="ORF">GRI41_09935</name>
</gene>
<accession>A0A844ZV33</accession>
<evidence type="ECO:0000256" key="2">
    <source>
        <dbReference type="ARBA" id="ARBA00022617"/>
    </source>
</evidence>
<keyword evidence="5 6" id="KW-0408">Iron</keyword>
<dbReference type="PANTHER" id="PTHR11961">
    <property type="entry name" value="CYTOCHROME C"/>
    <property type="match status" value="1"/>
</dbReference>
<dbReference type="SUPFAM" id="SSF46626">
    <property type="entry name" value="Cytochrome c"/>
    <property type="match status" value="1"/>
</dbReference>
<dbReference type="OrthoDB" id="9805828at2"/>
<feature type="domain" description="Cytochrome c" evidence="7">
    <location>
        <begin position="1"/>
        <end position="99"/>
    </location>
</feature>
<dbReference type="InterPro" id="IPR002327">
    <property type="entry name" value="Cyt_c_1A/1B"/>
</dbReference>
<evidence type="ECO:0000256" key="3">
    <source>
        <dbReference type="ARBA" id="ARBA00022723"/>
    </source>
</evidence>
<evidence type="ECO:0000256" key="5">
    <source>
        <dbReference type="ARBA" id="ARBA00023004"/>
    </source>
</evidence>